<feature type="compositionally biased region" description="Polar residues" evidence="5">
    <location>
        <begin position="168"/>
        <end position="181"/>
    </location>
</feature>
<name>A0A4Q7M8T8_9MICO</name>
<dbReference type="PANTHER" id="PTHR34820:SF4">
    <property type="entry name" value="INNER MEMBRANE PROTEIN YEBZ"/>
    <property type="match status" value="1"/>
</dbReference>
<reference evidence="8 9" key="1">
    <citation type="submission" date="2019-02" db="EMBL/GenBank/DDBJ databases">
        <title>Genomic Encyclopedia of Type Strains, Phase IV (KMG-IV): sequencing the most valuable type-strain genomes for metagenomic binning, comparative biology and taxonomic classification.</title>
        <authorList>
            <person name="Goeker M."/>
        </authorList>
    </citation>
    <scope>NUCLEOTIDE SEQUENCE [LARGE SCALE GENOMIC DNA]</scope>
    <source>
        <strain evidence="8 9">DSM 43045</strain>
    </source>
</reference>
<dbReference type="GO" id="GO:0042597">
    <property type="term" value="C:periplasmic space"/>
    <property type="evidence" value="ECO:0007669"/>
    <property type="project" value="InterPro"/>
</dbReference>
<keyword evidence="6" id="KW-0472">Membrane</keyword>
<evidence type="ECO:0000259" key="7">
    <source>
        <dbReference type="Pfam" id="PF04234"/>
    </source>
</evidence>
<comment type="subcellular location">
    <subcellularLocation>
        <location evidence="1">Cell envelope</location>
    </subcellularLocation>
</comment>
<gene>
    <name evidence="8" type="ORF">EV187_2823</name>
</gene>
<dbReference type="InterPro" id="IPR032694">
    <property type="entry name" value="CopC/D"/>
</dbReference>
<evidence type="ECO:0000256" key="5">
    <source>
        <dbReference type="SAM" id="MobiDB-lite"/>
    </source>
</evidence>
<keyword evidence="6" id="KW-0812">Transmembrane</keyword>
<dbReference type="AlphaFoldDB" id="A0A4Q7M8T8"/>
<dbReference type="PANTHER" id="PTHR34820">
    <property type="entry name" value="INNER MEMBRANE PROTEIN YEBZ"/>
    <property type="match status" value="1"/>
</dbReference>
<keyword evidence="3" id="KW-0732">Signal</keyword>
<organism evidence="8 9">
    <name type="scientific">Agromyces ramosus</name>
    <dbReference type="NCBI Taxonomy" id="33879"/>
    <lineage>
        <taxon>Bacteria</taxon>
        <taxon>Bacillati</taxon>
        <taxon>Actinomycetota</taxon>
        <taxon>Actinomycetes</taxon>
        <taxon>Micrococcales</taxon>
        <taxon>Microbacteriaceae</taxon>
        <taxon>Agromyces</taxon>
    </lineage>
</organism>
<evidence type="ECO:0000256" key="2">
    <source>
        <dbReference type="ARBA" id="ARBA00022723"/>
    </source>
</evidence>
<dbReference type="GO" id="GO:0006825">
    <property type="term" value="P:copper ion transport"/>
    <property type="evidence" value="ECO:0007669"/>
    <property type="project" value="InterPro"/>
</dbReference>
<evidence type="ECO:0000313" key="8">
    <source>
        <dbReference type="EMBL" id="RZS64436.1"/>
    </source>
</evidence>
<proteinExistence type="predicted"/>
<keyword evidence="6" id="KW-1133">Transmembrane helix</keyword>
<evidence type="ECO:0000313" key="9">
    <source>
        <dbReference type="Proteomes" id="UP000293289"/>
    </source>
</evidence>
<comment type="caution">
    <text evidence="8">The sequence shown here is derived from an EMBL/GenBank/DDBJ whole genome shotgun (WGS) entry which is preliminary data.</text>
</comment>
<dbReference type="OrthoDB" id="5242236at2"/>
<dbReference type="Pfam" id="PF04234">
    <property type="entry name" value="CopC"/>
    <property type="match status" value="1"/>
</dbReference>
<evidence type="ECO:0000256" key="3">
    <source>
        <dbReference type="ARBA" id="ARBA00022729"/>
    </source>
</evidence>
<dbReference type="GO" id="GO:0030313">
    <property type="term" value="C:cell envelope"/>
    <property type="evidence" value="ECO:0007669"/>
    <property type="project" value="UniProtKB-SubCell"/>
</dbReference>
<keyword evidence="4" id="KW-0186">Copper</keyword>
<evidence type="ECO:0000256" key="4">
    <source>
        <dbReference type="ARBA" id="ARBA00023008"/>
    </source>
</evidence>
<dbReference type="SUPFAM" id="SSF81296">
    <property type="entry name" value="E set domains"/>
    <property type="match status" value="1"/>
</dbReference>
<sequence length="215" mass="21440">MLAVSRPSASAVAPRRARRSGIALLVAASAALVVVPALPAAAHNYLVSSAPAAGAVLTEQPGTVSLETNDDLLEVEDGAVIQVRGPDGRFYSDGCTAVAGPSAETKVVLGAPGEYTVAWKVVSTDGHPISGTWAFTWQPAEGVELGDGSDEPLACGGGSAGDAVVSTPEPSTDATTQGSDAAATSSPLDALWIGGGVLLAAIAAIGTWLVVRRRA</sequence>
<feature type="region of interest" description="Disordered" evidence="5">
    <location>
        <begin position="156"/>
        <end position="181"/>
    </location>
</feature>
<dbReference type="EMBL" id="SGWY01000003">
    <property type="protein sequence ID" value="RZS64436.1"/>
    <property type="molecule type" value="Genomic_DNA"/>
</dbReference>
<evidence type="ECO:0000256" key="1">
    <source>
        <dbReference type="ARBA" id="ARBA00004196"/>
    </source>
</evidence>
<dbReference type="InterPro" id="IPR014755">
    <property type="entry name" value="Cu-Rt/internalin_Ig-like"/>
</dbReference>
<dbReference type="Proteomes" id="UP000293289">
    <property type="component" value="Unassembled WGS sequence"/>
</dbReference>
<protein>
    <recommendedName>
        <fullName evidence="7">CopC domain-containing protein</fullName>
    </recommendedName>
</protein>
<dbReference type="GO" id="GO:0046688">
    <property type="term" value="P:response to copper ion"/>
    <property type="evidence" value="ECO:0007669"/>
    <property type="project" value="InterPro"/>
</dbReference>
<keyword evidence="2" id="KW-0479">Metal-binding</keyword>
<keyword evidence="9" id="KW-1185">Reference proteome</keyword>
<feature type="transmembrane region" description="Helical" evidence="6">
    <location>
        <begin position="190"/>
        <end position="211"/>
    </location>
</feature>
<accession>A0A4Q7M8T8</accession>
<dbReference type="Gene3D" id="2.60.40.1220">
    <property type="match status" value="1"/>
</dbReference>
<dbReference type="InterPro" id="IPR014756">
    <property type="entry name" value="Ig_E-set"/>
</dbReference>
<feature type="domain" description="CopC" evidence="7">
    <location>
        <begin position="43"/>
        <end position="136"/>
    </location>
</feature>
<evidence type="ECO:0000256" key="6">
    <source>
        <dbReference type="SAM" id="Phobius"/>
    </source>
</evidence>
<dbReference type="GO" id="GO:0005507">
    <property type="term" value="F:copper ion binding"/>
    <property type="evidence" value="ECO:0007669"/>
    <property type="project" value="InterPro"/>
</dbReference>
<dbReference type="GO" id="GO:0005886">
    <property type="term" value="C:plasma membrane"/>
    <property type="evidence" value="ECO:0007669"/>
    <property type="project" value="TreeGrafter"/>
</dbReference>
<dbReference type="InterPro" id="IPR007348">
    <property type="entry name" value="CopC_dom"/>
</dbReference>